<comment type="caution">
    <text evidence="2">The sequence shown here is derived from an EMBL/GenBank/DDBJ whole genome shotgun (WGS) entry which is preliminary data.</text>
</comment>
<organism evidence="2 3">
    <name type="scientific">Mobilisporobacter senegalensis</name>
    <dbReference type="NCBI Taxonomy" id="1329262"/>
    <lineage>
        <taxon>Bacteria</taxon>
        <taxon>Bacillati</taxon>
        <taxon>Bacillota</taxon>
        <taxon>Clostridia</taxon>
        <taxon>Lachnospirales</taxon>
        <taxon>Lachnospiraceae</taxon>
        <taxon>Mobilisporobacter</taxon>
    </lineage>
</organism>
<evidence type="ECO:0000259" key="1">
    <source>
        <dbReference type="Pfam" id="PF01966"/>
    </source>
</evidence>
<dbReference type="EMBL" id="RJVG01000012">
    <property type="protein sequence ID" value="ROR23980.1"/>
    <property type="molecule type" value="Genomic_DNA"/>
</dbReference>
<accession>A0A3N1XB39</accession>
<gene>
    <name evidence="2" type="ORF">EDD66_112111</name>
</gene>
<name>A0A3N1XB39_9FIRM</name>
<dbReference type="Gene3D" id="1.10.3210.10">
    <property type="entry name" value="Hypothetical protein af1432"/>
    <property type="match status" value="1"/>
</dbReference>
<feature type="domain" description="HD" evidence="1">
    <location>
        <begin position="49"/>
        <end position="151"/>
    </location>
</feature>
<dbReference type="RefSeq" id="WP_123610592.1">
    <property type="nucleotide sequence ID" value="NZ_RJVG01000012.1"/>
</dbReference>
<proteinExistence type="predicted"/>
<dbReference type="InterPro" id="IPR006674">
    <property type="entry name" value="HD_domain"/>
</dbReference>
<dbReference type="AlphaFoldDB" id="A0A3N1XB39"/>
<dbReference type="SUPFAM" id="SSF109604">
    <property type="entry name" value="HD-domain/PDEase-like"/>
    <property type="match status" value="1"/>
</dbReference>
<evidence type="ECO:0000313" key="3">
    <source>
        <dbReference type="Proteomes" id="UP000273083"/>
    </source>
</evidence>
<dbReference type="OrthoDB" id="360187at2"/>
<keyword evidence="3" id="KW-1185">Reference proteome</keyword>
<protein>
    <recommendedName>
        <fullName evidence="1">HD domain-containing protein</fullName>
    </recommendedName>
</protein>
<reference evidence="2 3" key="1">
    <citation type="submission" date="2018-11" db="EMBL/GenBank/DDBJ databases">
        <title>Genomic Encyclopedia of Type Strains, Phase IV (KMG-IV): sequencing the most valuable type-strain genomes for metagenomic binning, comparative biology and taxonomic classification.</title>
        <authorList>
            <person name="Goeker M."/>
        </authorList>
    </citation>
    <scope>NUCLEOTIDE SEQUENCE [LARGE SCALE GENOMIC DNA]</scope>
    <source>
        <strain evidence="2 3">DSM 26537</strain>
    </source>
</reference>
<sequence length="178" mass="21401">MMNWVIEKLGLKSDSQMDEEYLECIRELVENKKVLSMRNYVQHKKVDCLEHCIHVSYYSYLLSRKLGLDWRAAARGGLLHDFFLYDWHDKERENRKGWHGLTHPQIALDNAKLYFNMNDIEKDIISKHMWPLTLRFPRYKESYVVVLADKYCAFIEICDLGRRSNIERLQRLLLNQAF</sequence>
<evidence type="ECO:0000313" key="2">
    <source>
        <dbReference type="EMBL" id="ROR23980.1"/>
    </source>
</evidence>
<dbReference type="Proteomes" id="UP000273083">
    <property type="component" value="Unassembled WGS sequence"/>
</dbReference>
<dbReference type="Pfam" id="PF01966">
    <property type="entry name" value="HD"/>
    <property type="match status" value="1"/>
</dbReference>